<dbReference type="AlphaFoldDB" id="A0A3B3Q8F7"/>
<dbReference type="InterPro" id="IPR050300">
    <property type="entry name" value="GDXG_lipolytic_enzyme"/>
</dbReference>
<evidence type="ECO:0000256" key="1">
    <source>
        <dbReference type="ARBA" id="ARBA00022801"/>
    </source>
</evidence>
<reference evidence="4" key="1">
    <citation type="submission" date="2025-08" db="UniProtKB">
        <authorList>
            <consortium name="Ensembl"/>
        </authorList>
    </citation>
    <scope>IDENTIFICATION</scope>
</reference>
<accession>A0A3B3Q8F7</accession>
<keyword evidence="2" id="KW-0812">Transmembrane</keyword>
<evidence type="ECO:0000259" key="3">
    <source>
        <dbReference type="Pfam" id="PF20434"/>
    </source>
</evidence>
<dbReference type="Gene3D" id="3.40.50.1820">
    <property type="entry name" value="alpha/beta hydrolase"/>
    <property type="match status" value="1"/>
</dbReference>
<name>A0A3B3Q8F7_9TELE</name>
<dbReference type="GeneTree" id="ENSGT00500000045469"/>
<evidence type="ECO:0000313" key="4">
    <source>
        <dbReference type="Ensembl" id="ENSPKIP00000002104.1"/>
    </source>
</evidence>
<organism evidence="4 5">
    <name type="scientific">Paramormyrops kingsleyae</name>
    <dbReference type="NCBI Taxonomy" id="1676925"/>
    <lineage>
        <taxon>Eukaryota</taxon>
        <taxon>Metazoa</taxon>
        <taxon>Chordata</taxon>
        <taxon>Craniata</taxon>
        <taxon>Vertebrata</taxon>
        <taxon>Euteleostomi</taxon>
        <taxon>Actinopterygii</taxon>
        <taxon>Neopterygii</taxon>
        <taxon>Teleostei</taxon>
        <taxon>Osteoglossocephala</taxon>
        <taxon>Osteoglossomorpha</taxon>
        <taxon>Osteoglossiformes</taxon>
        <taxon>Mormyridae</taxon>
        <taxon>Paramormyrops</taxon>
    </lineage>
</organism>
<dbReference type="InterPro" id="IPR049492">
    <property type="entry name" value="BD-FAE-like_dom"/>
</dbReference>
<dbReference type="InterPro" id="IPR029058">
    <property type="entry name" value="AB_hydrolase_fold"/>
</dbReference>
<sequence length="340" mass="37926">TVVKCGVSLAAAAGAAFIVVPYSVALLAQWLYGWPGYPGPWKYVEALRPRIYALTRAVLETVKYLKYGRLYCRWKLWYKNIDNHKYYEKGIVFGSRGERLDLYYSPKTDQSEAAGTRAVVFVYGGAWGSGERATYCLLSLQMARELSAAVICPDYSTFPKGNVSHMVQDITECLLWLKENGQKWNIDTESVFLVGHSAGAHLCALTTLFLAEGSHVLGIQEETQRQMFSSIRGVILSGVYDIVDHYEYERTRGVEFVSSMHKAMGGVENFHLYSRLPPFCLIHGTGDVVVPVESSVRFSEALAALSLKVSLYLLPDVQHADVVTDLMAPEGRCYHTVFGC</sequence>
<dbReference type="Proteomes" id="UP000261540">
    <property type="component" value="Unplaced"/>
</dbReference>
<reference evidence="4" key="2">
    <citation type="submission" date="2025-09" db="UniProtKB">
        <authorList>
            <consortium name="Ensembl"/>
        </authorList>
    </citation>
    <scope>IDENTIFICATION</scope>
</reference>
<keyword evidence="5" id="KW-1185">Reference proteome</keyword>
<dbReference type="Ensembl" id="ENSPKIT00000026043.1">
    <property type="protein sequence ID" value="ENSPKIP00000002104.1"/>
    <property type="gene ID" value="ENSPKIG00000020128.1"/>
</dbReference>
<dbReference type="PANTHER" id="PTHR48081">
    <property type="entry name" value="AB HYDROLASE SUPERFAMILY PROTEIN C4A8.06C"/>
    <property type="match status" value="1"/>
</dbReference>
<feature type="domain" description="BD-FAE-like" evidence="3">
    <location>
        <begin position="100"/>
        <end position="302"/>
    </location>
</feature>
<dbReference type="Pfam" id="PF20434">
    <property type="entry name" value="BD-FAE"/>
    <property type="match status" value="1"/>
</dbReference>
<evidence type="ECO:0000256" key="2">
    <source>
        <dbReference type="SAM" id="Phobius"/>
    </source>
</evidence>
<evidence type="ECO:0000313" key="5">
    <source>
        <dbReference type="Proteomes" id="UP000261540"/>
    </source>
</evidence>
<dbReference type="STRING" id="1676925.ENSPKIP00000002104"/>
<dbReference type="GO" id="GO:0004061">
    <property type="term" value="F:arylformamidase activity"/>
    <property type="evidence" value="ECO:0007669"/>
    <property type="project" value="TreeGrafter"/>
</dbReference>
<dbReference type="SUPFAM" id="SSF53474">
    <property type="entry name" value="alpha/beta-Hydrolases"/>
    <property type="match status" value="1"/>
</dbReference>
<keyword evidence="2" id="KW-0472">Membrane</keyword>
<keyword evidence="2" id="KW-1133">Transmembrane helix</keyword>
<dbReference type="PANTHER" id="PTHR48081:SF33">
    <property type="entry name" value="KYNURENINE FORMAMIDASE"/>
    <property type="match status" value="1"/>
</dbReference>
<feature type="transmembrane region" description="Helical" evidence="2">
    <location>
        <begin position="6"/>
        <end position="32"/>
    </location>
</feature>
<proteinExistence type="predicted"/>
<keyword evidence="1" id="KW-0378">Hydrolase</keyword>
<protein>
    <submittedName>
        <fullName evidence="4">Si:dkey-193c22.1</fullName>
    </submittedName>
</protein>